<dbReference type="RefSeq" id="XP_040774869.1">
    <property type="nucleotide sequence ID" value="XM_040925804.1"/>
</dbReference>
<dbReference type="InterPro" id="IPR052043">
    <property type="entry name" value="PolySaccharide_Degr_Enz"/>
</dbReference>
<dbReference type="Pfam" id="PF07470">
    <property type="entry name" value="Glyco_hydro_88"/>
    <property type="match status" value="1"/>
</dbReference>
<dbReference type="InterPro" id="IPR012341">
    <property type="entry name" value="6hp_glycosidase-like_sf"/>
</dbReference>
<evidence type="ECO:0000256" key="1">
    <source>
        <dbReference type="ARBA" id="ARBA00022801"/>
    </source>
</evidence>
<dbReference type="GO" id="GO:0016787">
    <property type="term" value="F:hydrolase activity"/>
    <property type="evidence" value="ECO:0007669"/>
    <property type="project" value="UniProtKB-KW"/>
</dbReference>
<dbReference type="GeneID" id="63842933"/>
<dbReference type="Proteomes" id="UP000803844">
    <property type="component" value="Unassembled WGS sequence"/>
</dbReference>
<name>A0A9P5CMA2_CRYP1</name>
<protein>
    <submittedName>
        <fullName evidence="3">Family 105 glycoside hydrolase</fullName>
    </submittedName>
</protein>
<dbReference type="Gene3D" id="1.50.10.10">
    <property type="match status" value="2"/>
</dbReference>
<feature type="region of interest" description="Disordered" evidence="2">
    <location>
        <begin position="395"/>
        <end position="414"/>
    </location>
</feature>
<dbReference type="InterPro" id="IPR008928">
    <property type="entry name" value="6-hairpin_glycosidase_sf"/>
</dbReference>
<sequence>ASPSLDVEKETLPQQQQQQQQQHKHTNCQPREQVFAHFQHFEMQTLNILRHVTTVLLLLLLAPLVPATHPRLLLPSAQLPSSSSTISRTKDHHDTADSLSTVYSTRMINSIITRQQGLVSSGQSTSTLESGMISLAIQAWLDLYAPSSSSWPSPLTTNSNRTKTLRDATASTAEKAIAFRDYVGAILDGITATDGFTNVTDSESLPLDRLTVAQAIQSLKDTDSASSTSGHVVPSQSHQKGPENSDNSGSNNNRTDPAPTYQVTLQESLALDVLNLSLAIQERNQYGGFWYYVYPSWSYLDGTVSFLPFMSATPTHWSPTDALLQIQLLYAHCQDLTNPTTPRSGLLVHGYDASRTAVWANNSTGGSPYVWGRSLGWYLTGLVNAWEVLTTTVDEHGQVPPSSNDGKGRGGTRRVVADHCRGQPDCADLVATIQTQFTTLVVNLARYADRDTGAFWQLPTLPGRPGNHLESSSTALFSFAILKGIRLGLVGDEEVPTTASSSSSSAGWKDGSNKTTTKPSSSSPFIFSSPKRMNDSNGTTSPPPPPSPPVTTTTTLKQIALRAYTYATHNFVIDYGNGTLGYNGTVTVCSLNSTASYEYYVSQPVILNAPLGEAAFVLASLEMERLGDRKIVG</sequence>
<feature type="non-terminal residue" evidence="3">
    <location>
        <position position="1"/>
    </location>
</feature>
<keyword evidence="4" id="KW-1185">Reference proteome</keyword>
<feature type="region of interest" description="Disordered" evidence="2">
    <location>
        <begin position="1"/>
        <end position="27"/>
    </location>
</feature>
<reference evidence="3" key="1">
    <citation type="journal article" date="2020" name="Phytopathology">
        <title>Genome sequence of the chestnut blight fungus Cryphonectria parasitica EP155: A fundamental resource for an archetypical invasive plant pathogen.</title>
        <authorList>
            <person name="Crouch J.A."/>
            <person name="Dawe A."/>
            <person name="Aerts A."/>
            <person name="Barry K."/>
            <person name="Churchill A.C.L."/>
            <person name="Grimwood J."/>
            <person name="Hillman B."/>
            <person name="Milgroom M.G."/>
            <person name="Pangilinan J."/>
            <person name="Smith M."/>
            <person name="Salamov A."/>
            <person name="Schmutz J."/>
            <person name="Yadav J."/>
            <person name="Grigoriev I.V."/>
            <person name="Nuss D."/>
        </authorList>
    </citation>
    <scope>NUCLEOTIDE SEQUENCE</scope>
    <source>
        <strain evidence="3">EP155</strain>
    </source>
</reference>
<feature type="region of interest" description="Disordered" evidence="2">
    <location>
        <begin position="495"/>
        <end position="552"/>
    </location>
</feature>
<dbReference type="GO" id="GO:0005975">
    <property type="term" value="P:carbohydrate metabolic process"/>
    <property type="evidence" value="ECO:0007669"/>
    <property type="project" value="InterPro"/>
</dbReference>
<dbReference type="PANTHER" id="PTHR33886">
    <property type="entry name" value="UNSATURATED RHAMNOGALACTURONAN HYDROLASE (EUROFUNG)"/>
    <property type="match status" value="1"/>
</dbReference>
<dbReference type="PANTHER" id="PTHR33886:SF8">
    <property type="entry name" value="UNSATURATED RHAMNOGALACTURONAN HYDROLASE (EUROFUNG)"/>
    <property type="match status" value="1"/>
</dbReference>
<evidence type="ECO:0000313" key="4">
    <source>
        <dbReference type="Proteomes" id="UP000803844"/>
    </source>
</evidence>
<organism evidence="3 4">
    <name type="scientific">Cryphonectria parasitica (strain ATCC 38755 / EP155)</name>
    <dbReference type="NCBI Taxonomy" id="660469"/>
    <lineage>
        <taxon>Eukaryota</taxon>
        <taxon>Fungi</taxon>
        <taxon>Dikarya</taxon>
        <taxon>Ascomycota</taxon>
        <taxon>Pezizomycotina</taxon>
        <taxon>Sordariomycetes</taxon>
        <taxon>Sordariomycetidae</taxon>
        <taxon>Diaporthales</taxon>
        <taxon>Cryphonectriaceae</taxon>
        <taxon>Cryphonectria-Endothia species complex</taxon>
        <taxon>Cryphonectria</taxon>
    </lineage>
</organism>
<evidence type="ECO:0000313" key="3">
    <source>
        <dbReference type="EMBL" id="KAF3763908.1"/>
    </source>
</evidence>
<feature type="region of interest" description="Disordered" evidence="2">
    <location>
        <begin position="221"/>
        <end position="259"/>
    </location>
</feature>
<feature type="compositionally biased region" description="Basic and acidic residues" evidence="2">
    <location>
        <begin position="1"/>
        <end position="11"/>
    </location>
</feature>
<dbReference type="AlphaFoldDB" id="A0A9P5CMA2"/>
<dbReference type="SUPFAM" id="SSF48208">
    <property type="entry name" value="Six-hairpin glycosidases"/>
    <property type="match status" value="1"/>
</dbReference>
<dbReference type="EMBL" id="MU032349">
    <property type="protein sequence ID" value="KAF3763908.1"/>
    <property type="molecule type" value="Genomic_DNA"/>
</dbReference>
<gene>
    <name evidence="3" type="ORF">M406DRAFT_75138</name>
</gene>
<accession>A0A9P5CMA2</accession>
<comment type="caution">
    <text evidence="3">The sequence shown here is derived from an EMBL/GenBank/DDBJ whole genome shotgun (WGS) entry which is preliminary data.</text>
</comment>
<dbReference type="OrthoDB" id="540611at2759"/>
<feature type="compositionally biased region" description="Low complexity" evidence="2">
    <location>
        <begin position="513"/>
        <end position="531"/>
    </location>
</feature>
<evidence type="ECO:0000256" key="2">
    <source>
        <dbReference type="SAM" id="MobiDB-lite"/>
    </source>
</evidence>
<dbReference type="InterPro" id="IPR010905">
    <property type="entry name" value="Glyco_hydro_88"/>
</dbReference>
<proteinExistence type="predicted"/>
<keyword evidence="1 3" id="KW-0378">Hydrolase</keyword>